<protein>
    <submittedName>
        <fullName evidence="3">Uncharacterized protein</fullName>
    </submittedName>
</protein>
<feature type="non-terminal residue" evidence="3">
    <location>
        <position position="1"/>
    </location>
</feature>
<evidence type="ECO:0000256" key="1">
    <source>
        <dbReference type="SAM" id="MobiDB-lite"/>
    </source>
</evidence>
<keyword evidence="4" id="KW-1185">Reference proteome</keyword>
<comment type="caution">
    <text evidence="3">The sequence shown here is derived from an EMBL/GenBank/DDBJ whole genome shotgun (WGS) entry which is preliminary data.</text>
</comment>
<evidence type="ECO:0000313" key="3">
    <source>
        <dbReference type="EMBL" id="KID59470.1"/>
    </source>
</evidence>
<dbReference type="OrthoDB" id="4941332at2759"/>
<dbReference type="VEuPathDB" id="FungiDB:MAN_10640"/>
<dbReference type="EMBL" id="AZNF01000028">
    <property type="protein sequence ID" value="KID59470.1"/>
    <property type="molecule type" value="Genomic_DNA"/>
</dbReference>
<dbReference type="Proteomes" id="UP000031186">
    <property type="component" value="Unassembled WGS sequence"/>
</dbReference>
<gene>
    <name evidence="3" type="ORF">MAN_10640</name>
</gene>
<feature type="transmembrane region" description="Helical" evidence="2">
    <location>
        <begin position="7"/>
        <end position="27"/>
    </location>
</feature>
<dbReference type="AlphaFoldDB" id="A0A0B4EB72"/>
<dbReference type="HOGENOM" id="CLU_034758_0_0_1"/>
<organism evidence="3 4">
    <name type="scientific">Metarhizium anisopliae (strain ARSEF 549)</name>
    <dbReference type="NCBI Taxonomy" id="3151832"/>
    <lineage>
        <taxon>Eukaryota</taxon>
        <taxon>Fungi</taxon>
        <taxon>Dikarya</taxon>
        <taxon>Ascomycota</taxon>
        <taxon>Pezizomycotina</taxon>
        <taxon>Sordariomycetes</taxon>
        <taxon>Hypocreomycetidae</taxon>
        <taxon>Hypocreales</taxon>
        <taxon>Clavicipitaceae</taxon>
        <taxon>Metarhizium</taxon>
    </lineage>
</organism>
<feature type="transmembrane region" description="Helical" evidence="2">
    <location>
        <begin position="255"/>
        <end position="278"/>
    </location>
</feature>
<feature type="compositionally biased region" description="Basic and acidic residues" evidence="1">
    <location>
        <begin position="396"/>
        <end position="406"/>
    </location>
</feature>
<feature type="region of interest" description="Disordered" evidence="1">
    <location>
        <begin position="387"/>
        <end position="435"/>
    </location>
</feature>
<keyword evidence="2" id="KW-0812">Transmembrane</keyword>
<feature type="transmembrane region" description="Helical" evidence="2">
    <location>
        <begin position="213"/>
        <end position="235"/>
    </location>
</feature>
<reference evidence="3 4" key="1">
    <citation type="journal article" date="2014" name="Proc. Natl. Acad. Sci. U.S.A.">
        <title>Trajectory and genomic determinants of fungal-pathogen speciation and host adaptation.</title>
        <authorList>
            <person name="Hu X."/>
            <person name="Xiao G."/>
            <person name="Zheng P."/>
            <person name="Shang Y."/>
            <person name="Su Y."/>
            <person name="Zhang X."/>
            <person name="Liu X."/>
            <person name="Zhan S."/>
            <person name="St Leger R.J."/>
            <person name="Wang C."/>
        </authorList>
    </citation>
    <scope>NUCLEOTIDE SEQUENCE [LARGE SCALE GENOMIC DNA]</scope>
    <source>
        <strain evidence="3 4">ARSEF 549</strain>
    </source>
</reference>
<evidence type="ECO:0000256" key="2">
    <source>
        <dbReference type="SAM" id="Phobius"/>
    </source>
</evidence>
<sequence length="569" mass="64282">MWKTVTIVRVVHSIMVLASWLAHWFVILERLSLRSLRRSFLEFKRDYGPLRAILLVLIFPDVRNELDCIQRGILDPPVDDPLAAEKAMRLKEFISNRCTTHFNPVALVFSLTTGILSVLLAFALRRHMDSLLEPFDVKKWFGTPANKQGTPTDVDRQVCQDSPRSLKHEQGGEATYDMNCPDRVVRAREPMKSMRWKNVSFHAAFMMRIPTMLSVWSSGAFILGVGVYTVAHWALNEEAANFDTADSSQDGCSSLVFLVAYNVAMVLGLLLVLVPSVLKYVQDAPIRQLDKGTNPTKGRSKLDFENRYGDFEEYFEDSGELFNDFKECCRDFEETFGYFDKLYTDLEDIFWGSVGEPGSYGTLTDEYWDVLLNDSAIISGNTFTHENTQTQQSCQEESRQRNDVAKEATQSDIEEGGKPDTGYASSEGGLGDSQGQSLSSTYSIYYNQPIPELMKRRMELIIQAQKRNITRLQLMLRKEETVLPKKGTMLPKKSIMVLREETAVLREETALLREETALLNEGTALLNEETALLREAALLKEETNRYKGSAVSASVCASEGSSLPHQESL</sequence>
<evidence type="ECO:0000313" key="4">
    <source>
        <dbReference type="Proteomes" id="UP000031186"/>
    </source>
</evidence>
<feature type="transmembrane region" description="Helical" evidence="2">
    <location>
        <begin position="105"/>
        <end position="124"/>
    </location>
</feature>
<proteinExistence type="predicted"/>
<keyword evidence="2" id="KW-1133">Transmembrane helix</keyword>
<keyword evidence="2" id="KW-0472">Membrane</keyword>
<name>A0A0B4EB72_METAF</name>
<accession>A0A0B4EB72</accession>